<dbReference type="Proteomes" id="UP000078284">
    <property type="component" value="Chromosome 3"/>
</dbReference>
<comment type="caution">
    <text evidence="1">The sequence shown here is derived from an EMBL/GenBank/DDBJ whole genome shotgun (WGS) entry which is preliminary data.</text>
</comment>
<sequence length="79" mass="8795">MMLQCFDWKTKGDKVDMEEAIRGLNLTMAHPLKCIPVARNLNPLACSNLKPCNFEFAKKLLVRGSSAPLCMFPCPSLPV</sequence>
<evidence type="ECO:0000313" key="2">
    <source>
        <dbReference type="Proteomes" id="UP000078284"/>
    </source>
</evidence>
<proteinExistence type="predicted"/>
<dbReference type="EMBL" id="LUHQ01000003">
    <property type="protein sequence ID" value="OAP06244.1"/>
    <property type="molecule type" value="Genomic_DNA"/>
</dbReference>
<name>A0A178VKD3_ARATH</name>
<protein>
    <submittedName>
        <fullName evidence="1">CYP705A14P</fullName>
    </submittedName>
</protein>
<organism evidence="1 2">
    <name type="scientific">Arabidopsis thaliana</name>
    <name type="common">Mouse-ear cress</name>
    <dbReference type="NCBI Taxonomy" id="3702"/>
    <lineage>
        <taxon>Eukaryota</taxon>
        <taxon>Viridiplantae</taxon>
        <taxon>Streptophyta</taxon>
        <taxon>Embryophyta</taxon>
        <taxon>Tracheophyta</taxon>
        <taxon>Spermatophyta</taxon>
        <taxon>Magnoliopsida</taxon>
        <taxon>eudicotyledons</taxon>
        <taxon>Gunneridae</taxon>
        <taxon>Pentapetalae</taxon>
        <taxon>rosids</taxon>
        <taxon>malvids</taxon>
        <taxon>Brassicales</taxon>
        <taxon>Brassicaceae</taxon>
        <taxon>Camelineae</taxon>
        <taxon>Arabidopsis</taxon>
    </lineage>
</organism>
<evidence type="ECO:0000313" key="1">
    <source>
        <dbReference type="EMBL" id="OAP06244.1"/>
    </source>
</evidence>
<dbReference type="AlphaFoldDB" id="A0A178VKD3"/>
<reference evidence="2" key="1">
    <citation type="journal article" date="2016" name="Proc. Natl. Acad. Sci. U.S.A.">
        <title>Chromosome-level assembly of Arabidopsis thaliana Ler reveals the extent of translocation and inversion polymorphisms.</title>
        <authorList>
            <person name="Zapata L."/>
            <person name="Ding J."/>
            <person name="Willing E.M."/>
            <person name="Hartwig B."/>
            <person name="Bezdan D."/>
            <person name="Jiao W.B."/>
            <person name="Patel V."/>
            <person name="Velikkakam James G."/>
            <person name="Koornneef M."/>
            <person name="Ossowski S."/>
            <person name="Schneeberger K."/>
        </authorList>
    </citation>
    <scope>NUCLEOTIDE SEQUENCE [LARGE SCALE GENOMIC DNA]</scope>
    <source>
        <strain evidence="2">cv. Landsberg erecta</strain>
    </source>
</reference>
<accession>A0A178VKD3</accession>
<gene>
    <name evidence="1" type="ordered locus">AXX17_At3g21420</name>
</gene>